<keyword evidence="2" id="KW-0813">Transport</keyword>
<keyword evidence="6" id="KW-1185">Reference proteome</keyword>
<dbReference type="CDD" id="cd13585">
    <property type="entry name" value="PBP2_TMBP_like"/>
    <property type="match status" value="1"/>
</dbReference>
<dbReference type="PANTHER" id="PTHR30061:SF50">
    <property type="entry name" value="MALTOSE_MALTODEXTRIN-BINDING PERIPLASMIC PROTEIN"/>
    <property type="match status" value="1"/>
</dbReference>
<evidence type="ECO:0008006" key="7">
    <source>
        <dbReference type="Google" id="ProtNLM"/>
    </source>
</evidence>
<organism evidence="5 6">
    <name type="scientific">Herpetosiphon gulosus</name>
    <dbReference type="NCBI Taxonomy" id="1973496"/>
    <lineage>
        <taxon>Bacteria</taxon>
        <taxon>Bacillati</taxon>
        <taxon>Chloroflexota</taxon>
        <taxon>Chloroflexia</taxon>
        <taxon>Herpetosiphonales</taxon>
        <taxon>Herpetosiphonaceae</taxon>
        <taxon>Herpetosiphon</taxon>
    </lineage>
</organism>
<evidence type="ECO:0000256" key="2">
    <source>
        <dbReference type="ARBA" id="ARBA00022448"/>
    </source>
</evidence>
<protein>
    <recommendedName>
        <fullName evidence="7">ABC transporter substrate-binding protein</fullName>
    </recommendedName>
</protein>
<comment type="similarity">
    <text evidence="1">Belongs to the bacterial solute-binding protein 1 family.</text>
</comment>
<dbReference type="PANTHER" id="PTHR30061">
    <property type="entry name" value="MALTOSE-BINDING PERIPLASMIC PROTEIN"/>
    <property type="match status" value="1"/>
</dbReference>
<sequence length="441" mass="46800">MQRPWIRSFTLLIGLILAACGEAATPTTPPTNPTTATGASSAASGTVTLWFHSGQGAERDALNATLQAFAAKNSAIKVEAIELPEGAYNDQVNAAALAGELPCLLDFDGPFVYNYAWSGYLQPLDSLIAADVKADFLPSIIQQGTYNGKLYSLGQFDSGLGFYGNKELLEKAGVRIPTLAQPWTRAELDEALSKLKANGLEYPLDLKMDYGRGEWFSYGFSPFLQSFGGDLIDRSNYQKASGTLNSATSVEAMKWFQGLFTNGYVNPKPAGSTDFAEGKAALSWVGHWAYPDYAKALGDKLLVLPAADLGKGAKTGMGSWNWGITSKCANPAAAAEVLSFIVSPEEVLRMSDANGAVPARTSAIAKSKLFGDGAPLNLYVQQLTNGVAVPRPITPAYPVITAAFAEAVDNIVAGADVQAELDKAAKKIDADIEDNQGYPVK</sequence>
<comment type="caution">
    <text evidence="5">The sequence shown here is derived from an EMBL/GenBank/DDBJ whole genome shotgun (WGS) entry which is preliminary data.</text>
</comment>
<name>A0ABP9WZ43_9CHLR</name>
<dbReference type="Gene3D" id="3.40.190.10">
    <property type="entry name" value="Periplasmic binding protein-like II"/>
    <property type="match status" value="1"/>
</dbReference>
<dbReference type="RefSeq" id="WP_345722065.1">
    <property type="nucleotide sequence ID" value="NZ_BAABRU010000007.1"/>
</dbReference>
<reference evidence="5 6" key="1">
    <citation type="submission" date="2024-02" db="EMBL/GenBank/DDBJ databases">
        <title>Herpetosiphon gulosus NBRC 112829.</title>
        <authorList>
            <person name="Ichikawa N."/>
            <person name="Katano-Makiyama Y."/>
            <person name="Hidaka K."/>
        </authorList>
    </citation>
    <scope>NUCLEOTIDE SEQUENCE [LARGE SCALE GENOMIC DNA]</scope>
    <source>
        <strain evidence="5 6">NBRC 112829</strain>
    </source>
</reference>
<feature type="chain" id="PRO_5046651337" description="ABC transporter substrate-binding protein" evidence="4">
    <location>
        <begin position="24"/>
        <end position="441"/>
    </location>
</feature>
<evidence type="ECO:0000313" key="5">
    <source>
        <dbReference type="EMBL" id="GAA5528451.1"/>
    </source>
</evidence>
<accession>A0ABP9WZ43</accession>
<evidence type="ECO:0000313" key="6">
    <source>
        <dbReference type="Proteomes" id="UP001428290"/>
    </source>
</evidence>
<dbReference type="Pfam" id="PF13416">
    <property type="entry name" value="SBP_bac_8"/>
    <property type="match status" value="1"/>
</dbReference>
<gene>
    <name evidence="5" type="ORF">Hgul01_02252</name>
</gene>
<evidence type="ECO:0000256" key="3">
    <source>
        <dbReference type="ARBA" id="ARBA00022729"/>
    </source>
</evidence>
<feature type="signal peptide" evidence="4">
    <location>
        <begin position="1"/>
        <end position="23"/>
    </location>
</feature>
<dbReference type="PROSITE" id="PS51257">
    <property type="entry name" value="PROKAR_LIPOPROTEIN"/>
    <property type="match status" value="1"/>
</dbReference>
<keyword evidence="3 4" id="KW-0732">Signal</keyword>
<dbReference type="SUPFAM" id="SSF53850">
    <property type="entry name" value="Periplasmic binding protein-like II"/>
    <property type="match status" value="1"/>
</dbReference>
<evidence type="ECO:0000256" key="1">
    <source>
        <dbReference type="ARBA" id="ARBA00008520"/>
    </source>
</evidence>
<proteinExistence type="inferred from homology"/>
<dbReference type="InterPro" id="IPR006059">
    <property type="entry name" value="SBP"/>
</dbReference>
<dbReference type="EMBL" id="BAABRU010000007">
    <property type="protein sequence ID" value="GAA5528451.1"/>
    <property type="molecule type" value="Genomic_DNA"/>
</dbReference>
<dbReference type="Proteomes" id="UP001428290">
    <property type="component" value="Unassembled WGS sequence"/>
</dbReference>
<evidence type="ECO:0000256" key="4">
    <source>
        <dbReference type="SAM" id="SignalP"/>
    </source>
</evidence>